<comment type="caution">
    <text evidence="1">The sequence shown here is derived from an EMBL/GenBank/DDBJ whole genome shotgun (WGS) entry which is preliminary data.</text>
</comment>
<dbReference type="InterPro" id="IPR036736">
    <property type="entry name" value="ACP-like_sf"/>
</dbReference>
<dbReference type="InterPro" id="IPR010862">
    <property type="entry name" value="DUF1493"/>
</dbReference>
<gene>
    <name evidence="1" type="ORF">OJ996_10075</name>
</gene>
<proteinExistence type="predicted"/>
<name>A0ABT3G265_9BACT</name>
<keyword evidence="2" id="KW-1185">Reference proteome</keyword>
<sequence length="102" mass="10996">MTKLTEVIDLISESTGRNPSTLSPDTRLSEDLGIDGDDAEELTEEFASRFGIDLTGYEHLRHFGPEAGWSPFTIHPSAPLIPITIARLAEAAAAGRWISGTS</sequence>
<dbReference type="Proteomes" id="UP001165653">
    <property type="component" value="Unassembled WGS sequence"/>
</dbReference>
<dbReference type="EMBL" id="JAPDDR010000004">
    <property type="protein sequence ID" value="MCW1913923.1"/>
    <property type="molecule type" value="Genomic_DNA"/>
</dbReference>
<accession>A0ABT3G265</accession>
<dbReference type="Gene3D" id="1.10.1200.10">
    <property type="entry name" value="ACP-like"/>
    <property type="match status" value="1"/>
</dbReference>
<evidence type="ECO:0000313" key="1">
    <source>
        <dbReference type="EMBL" id="MCW1913923.1"/>
    </source>
</evidence>
<dbReference type="SUPFAM" id="SSF47336">
    <property type="entry name" value="ACP-like"/>
    <property type="match status" value="1"/>
</dbReference>
<dbReference type="RefSeq" id="WP_264513425.1">
    <property type="nucleotide sequence ID" value="NZ_JAPDDR010000004.1"/>
</dbReference>
<protein>
    <submittedName>
        <fullName evidence="1">DUF1493 family protein</fullName>
    </submittedName>
</protein>
<evidence type="ECO:0000313" key="2">
    <source>
        <dbReference type="Proteomes" id="UP001165653"/>
    </source>
</evidence>
<reference evidence="1" key="1">
    <citation type="submission" date="2022-10" db="EMBL/GenBank/DDBJ databases">
        <title>Luteolibacter sp. GHJ8, whole genome shotgun sequencing project.</title>
        <authorList>
            <person name="Zhao G."/>
            <person name="Shen L."/>
        </authorList>
    </citation>
    <scope>NUCLEOTIDE SEQUENCE</scope>
    <source>
        <strain evidence="1">GHJ8</strain>
    </source>
</reference>
<dbReference type="Pfam" id="PF07377">
    <property type="entry name" value="DUF1493"/>
    <property type="match status" value="1"/>
</dbReference>
<organism evidence="1 2">
    <name type="scientific">Luteolibacter rhizosphaerae</name>
    <dbReference type="NCBI Taxonomy" id="2989719"/>
    <lineage>
        <taxon>Bacteria</taxon>
        <taxon>Pseudomonadati</taxon>
        <taxon>Verrucomicrobiota</taxon>
        <taxon>Verrucomicrobiia</taxon>
        <taxon>Verrucomicrobiales</taxon>
        <taxon>Verrucomicrobiaceae</taxon>
        <taxon>Luteolibacter</taxon>
    </lineage>
</organism>